<keyword evidence="9" id="KW-1185">Reference proteome</keyword>
<accession>A0A430FQZ7</accession>
<evidence type="ECO:0000256" key="5">
    <source>
        <dbReference type="ARBA" id="ARBA00023136"/>
    </source>
</evidence>
<keyword evidence="4 6" id="KW-1133">Transmembrane helix</keyword>
<comment type="caution">
    <text evidence="8">The sequence shown here is derived from an EMBL/GenBank/DDBJ whole genome shotgun (WGS) entry which is preliminary data.</text>
</comment>
<feature type="transmembrane region" description="Helical" evidence="6">
    <location>
        <begin position="229"/>
        <end position="247"/>
    </location>
</feature>
<evidence type="ECO:0000256" key="2">
    <source>
        <dbReference type="ARBA" id="ARBA00022475"/>
    </source>
</evidence>
<evidence type="ECO:0000256" key="1">
    <source>
        <dbReference type="ARBA" id="ARBA00004651"/>
    </source>
</evidence>
<dbReference type="Pfam" id="PF02687">
    <property type="entry name" value="FtsX"/>
    <property type="match status" value="1"/>
</dbReference>
<organism evidence="8 9">
    <name type="scientific">Bifidobacterium samirii</name>
    <dbReference type="NCBI Taxonomy" id="2306974"/>
    <lineage>
        <taxon>Bacteria</taxon>
        <taxon>Bacillati</taxon>
        <taxon>Actinomycetota</taxon>
        <taxon>Actinomycetes</taxon>
        <taxon>Bifidobacteriales</taxon>
        <taxon>Bifidobacteriaceae</taxon>
        <taxon>Bifidobacterium</taxon>
    </lineage>
</organism>
<feature type="transmembrane region" description="Helical" evidence="6">
    <location>
        <begin position="150"/>
        <end position="171"/>
    </location>
</feature>
<evidence type="ECO:0000256" key="4">
    <source>
        <dbReference type="ARBA" id="ARBA00022989"/>
    </source>
</evidence>
<feature type="transmembrane region" description="Helical" evidence="6">
    <location>
        <begin position="374"/>
        <end position="397"/>
    </location>
</feature>
<keyword evidence="2" id="KW-1003">Cell membrane</keyword>
<dbReference type="InterPro" id="IPR003838">
    <property type="entry name" value="ABC3_permease_C"/>
</dbReference>
<evidence type="ECO:0000256" key="3">
    <source>
        <dbReference type="ARBA" id="ARBA00022692"/>
    </source>
</evidence>
<evidence type="ECO:0000313" key="8">
    <source>
        <dbReference type="EMBL" id="RSX55263.1"/>
    </source>
</evidence>
<keyword evidence="5 6" id="KW-0472">Membrane</keyword>
<reference evidence="8 9" key="1">
    <citation type="submission" date="2018-09" db="EMBL/GenBank/DDBJ databases">
        <title>Characterization of the phylogenetic diversity of five novel species belonging to the genus Bifidobacterium.</title>
        <authorList>
            <person name="Lugli G.A."/>
            <person name="Duranti S."/>
            <person name="Milani C."/>
        </authorList>
    </citation>
    <scope>NUCLEOTIDE SEQUENCE [LARGE SCALE GENOMIC DNA]</scope>
    <source>
        <strain evidence="8 9">2033B</strain>
    </source>
</reference>
<evidence type="ECO:0000259" key="7">
    <source>
        <dbReference type="Pfam" id="PF02687"/>
    </source>
</evidence>
<name>A0A430FQZ7_9BIFI</name>
<protein>
    <submittedName>
        <fullName evidence="8">ABC transporter permease</fullName>
    </submittedName>
</protein>
<feature type="transmembrane region" description="Helical" evidence="6">
    <location>
        <begin position="24"/>
        <end position="48"/>
    </location>
</feature>
<dbReference type="Proteomes" id="UP000287470">
    <property type="component" value="Unassembled WGS sequence"/>
</dbReference>
<dbReference type="OrthoDB" id="5118998at2"/>
<comment type="subcellular location">
    <subcellularLocation>
        <location evidence="1">Cell membrane</location>
        <topology evidence="1">Multi-pass membrane protein</topology>
    </subcellularLocation>
</comment>
<feature type="transmembrane region" description="Helical" evidence="6">
    <location>
        <begin position="455"/>
        <end position="477"/>
    </location>
</feature>
<proteinExistence type="predicted"/>
<dbReference type="EMBL" id="QXGK01000014">
    <property type="protein sequence ID" value="RSX55263.1"/>
    <property type="molecule type" value="Genomic_DNA"/>
</dbReference>
<feature type="transmembrane region" description="Helical" evidence="6">
    <location>
        <begin position="314"/>
        <end position="338"/>
    </location>
</feature>
<gene>
    <name evidence="8" type="ORF">D2E24_1398</name>
</gene>
<keyword evidence="3 6" id="KW-0812">Transmembrane</keyword>
<feature type="transmembrane region" description="Helical" evidence="6">
    <location>
        <begin position="259"/>
        <end position="286"/>
    </location>
</feature>
<feature type="transmembrane region" description="Helical" evidence="6">
    <location>
        <begin position="183"/>
        <end position="209"/>
    </location>
</feature>
<sequence length="494" mass="50899">MNAFALWRLFHRPGVRRDAGDTSVLAVVAFAAATAIFLTVLGGVHGFVWRASPDHTLSCLVSDATCAPGTLAAWNRRLVDPHDPAMYASSYVMLAAFACLMLVVPFVSLAGSAARLAASRRDARLAALRLAGATTAQVTGLTALDAAGQALVGALIGIVGYLAVMPAIMMLNFQNQRFTFAQLWVGTPVLVGVLAGVTIIALVSALVTLRRVAITPLGVTARVRRPLPARWRLIAFVAVMAVAVVAFQNLGMFVMLDEAAVYAVVFGFMFLCFAMMNVVGSWVVAVRAKAKARRPKDAATMIAARRILDDPKRAWRNVSGIALAVFVAGITSVCALLGSGGDGGSGGAGAAGVAGSAAADPSLLFVRDIGTGGLLTLVFAAVLAAVGSGVMQAGSVVDQADSYRMLILEGIDRATLDRARFIEVLTPLNTVVVVAGGCSMLLMFPLFAASMTNPVTLAGFAGGLALCYALVAVGAFASNRVAAALGVAGGRADD</sequence>
<dbReference type="AlphaFoldDB" id="A0A430FQZ7"/>
<evidence type="ECO:0000256" key="6">
    <source>
        <dbReference type="SAM" id="Phobius"/>
    </source>
</evidence>
<feature type="transmembrane region" description="Helical" evidence="6">
    <location>
        <begin position="428"/>
        <end position="449"/>
    </location>
</feature>
<feature type="transmembrane region" description="Helical" evidence="6">
    <location>
        <begin position="91"/>
        <end position="114"/>
    </location>
</feature>
<feature type="domain" description="ABC3 transporter permease C-terminal" evidence="7">
    <location>
        <begin position="96"/>
        <end position="212"/>
    </location>
</feature>
<evidence type="ECO:0000313" key="9">
    <source>
        <dbReference type="Proteomes" id="UP000287470"/>
    </source>
</evidence>
<dbReference type="RefSeq" id="WP_125968663.1">
    <property type="nucleotide sequence ID" value="NZ_QXGK01000014.1"/>
</dbReference>